<sequence length="149" mass="17299">MISDEKKRPTFGVKLKGRHYQYKQSVYGVAYDQRQQTFLTVETKWNNLLLPGGGIERGETPEQALHRELLEETGFTIQIDASIGRAEQYVVTPDGETILNDAFFFKMTLHERIQTAVEENHRLVWCSIHEVDDLFHAHQAWAVREAIIR</sequence>
<keyword evidence="2 3" id="KW-0378">Hydrolase</keyword>
<dbReference type="CDD" id="cd04684">
    <property type="entry name" value="NUDIX_Hydrolase"/>
    <property type="match status" value="1"/>
</dbReference>
<dbReference type="InterPro" id="IPR020476">
    <property type="entry name" value="Nudix_hydrolase"/>
</dbReference>
<dbReference type="InterPro" id="IPR015797">
    <property type="entry name" value="NUDIX_hydrolase-like_dom_sf"/>
</dbReference>
<dbReference type="PROSITE" id="PS00893">
    <property type="entry name" value="NUDIX_BOX"/>
    <property type="match status" value="1"/>
</dbReference>
<dbReference type="Pfam" id="PF00293">
    <property type="entry name" value="NUDIX"/>
    <property type="match status" value="1"/>
</dbReference>
<dbReference type="InterPro" id="IPR020084">
    <property type="entry name" value="NUDIX_hydrolase_CS"/>
</dbReference>
<dbReference type="InterPro" id="IPR000086">
    <property type="entry name" value="NUDIX_hydrolase_dom"/>
</dbReference>
<dbReference type="EMBL" id="LVVL01000001">
    <property type="protein sequence ID" value="OAN15557.1"/>
    <property type="molecule type" value="Genomic_DNA"/>
</dbReference>
<dbReference type="PANTHER" id="PTHR43736:SF1">
    <property type="entry name" value="DIHYDRONEOPTERIN TRIPHOSPHATE DIPHOSPHATASE"/>
    <property type="match status" value="1"/>
</dbReference>
<comment type="similarity">
    <text evidence="1 3">Belongs to the Nudix hydrolase family.</text>
</comment>
<protein>
    <recommendedName>
        <fullName evidence="4">Nudix hydrolase domain-containing protein</fullName>
    </recommendedName>
</protein>
<evidence type="ECO:0000256" key="1">
    <source>
        <dbReference type="ARBA" id="ARBA00005582"/>
    </source>
</evidence>
<gene>
    <name evidence="5" type="ORF">A3783_06370</name>
</gene>
<keyword evidence="6" id="KW-1185">Reference proteome</keyword>
<comment type="caution">
    <text evidence="5">The sequence shown here is derived from an EMBL/GenBank/DDBJ whole genome shotgun (WGS) entry which is preliminary data.</text>
</comment>
<accession>A0ABX2VBG2</accession>
<evidence type="ECO:0000256" key="2">
    <source>
        <dbReference type="ARBA" id="ARBA00022801"/>
    </source>
</evidence>
<dbReference type="PROSITE" id="PS51462">
    <property type="entry name" value="NUDIX"/>
    <property type="match status" value="1"/>
</dbReference>
<dbReference type="PANTHER" id="PTHR43736">
    <property type="entry name" value="ADP-RIBOSE PYROPHOSPHATASE"/>
    <property type="match status" value="1"/>
</dbReference>
<organism evidence="5 6">
    <name type="scientific">Exiguobacterium undae</name>
    <dbReference type="NCBI Taxonomy" id="169177"/>
    <lineage>
        <taxon>Bacteria</taxon>
        <taxon>Bacillati</taxon>
        <taxon>Bacillota</taxon>
        <taxon>Bacilli</taxon>
        <taxon>Bacillales</taxon>
        <taxon>Bacillales Family XII. Incertae Sedis</taxon>
        <taxon>Exiguobacterium</taxon>
    </lineage>
</organism>
<proteinExistence type="inferred from homology"/>
<dbReference type="Proteomes" id="UP000078447">
    <property type="component" value="Unassembled WGS sequence"/>
</dbReference>
<reference evidence="5 6" key="1">
    <citation type="submission" date="2016-03" db="EMBL/GenBank/DDBJ databases">
        <authorList>
            <person name="Cho S.-Y."/>
            <person name="Lim S."/>
            <person name="Kim H."/>
            <person name="Soh E.H."/>
            <person name="Moon J.S."/>
        </authorList>
    </citation>
    <scope>NUCLEOTIDE SEQUENCE [LARGE SCALE GENOMIC DNA]</scope>
    <source>
        <strain evidence="5 6">KCTC 3810</strain>
    </source>
</reference>
<evidence type="ECO:0000313" key="6">
    <source>
        <dbReference type="Proteomes" id="UP000078447"/>
    </source>
</evidence>
<feature type="domain" description="Nudix hydrolase" evidence="4">
    <location>
        <begin position="21"/>
        <end position="148"/>
    </location>
</feature>
<evidence type="ECO:0000259" key="4">
    <source>
        <dbReference type="PROSITE" id="PS51462"/>
    </source>
</evidence>
<name>A0ABX2VBG2_9BACL</name>
<dbReference type="Gene3D" id="3.90.79.10">
    <property type="entry name" value="Nucleoside Triphosphate Pyrophosphohydrolase"/>
    <property type="match status" value="1"/>
</dbReference>
<dbReference type="SUPFAM" id="SSF55811">
    <property type="entry name" value="Nudix"/>
    <property type="match status" value="1"/>
</dbReference>
<dbReference type="RefSeq" id="WP_028106383.1">
    <property type="nucleotide sequence ID" value="NZ_LVVL01000001.1"/>
</dbReference>
<evidence type="ECO:0000256" key="3">
    <source>
        <dbReference type="RuleBase" id="RU003476"/>
    </source>
</evidence>
<evidence type="ECO:0000313" key="5">
    <source>
        <dbReference type="EMBL" id="OAN15557.1"/>
    </source>
</evidence>
<dbReference type="PRINTS" id="PR00502">
    <property type="entry name" value="NUDIXFAMILY"/>
</dbReference>